<feature type="domain" description="FAD-binding PCMH-type" evidence="9">
    <location>
        <begin position="71"/>
        <end position="247"/>
    </location>
</feature>
<evidence type="ECO:0000256" key="2">
    <source>
        <dbReference type="ARBA" id="ARBA00005466"/>
    </source>
</evidence>
<comment type="similarity">
    <text evidence="2">Belongs to the oxygen-dependent FAD-linked oxidoreductase family.</text>
</comment>
<dbReference type="GO" id="GO:0071949">
    <property type="term" value="F:FAD binding"/>
    <property type="evidence" value="ECO:0007669"/>
    <property type="project" value="InterPro"/>
</dbReference>
<dbReference type="AlphaFoldDB" id="A0A9P0AP06"/>
<evidence type="ECO:0000256" key="1">
    <source>
        <dbReference type="ARBA" id="ARBA00004275"/>
    </source>
</evidence>
<keyword evidence="11" id="KW-1185">Reference proteome</keyword>
<evidence type="ECO:0000259" key="9">
    <source>
        <dbReference type="PROSITE" id="PS51387"/>
    </source>
</evidence>
<dbReference type="Gene3D" id="3.30.465.10">
    <property type="match status" value="2"/>
</dbReference>
<evidence type="ECO:0000256" key="5">
    <source>
        <dbReference type="ARBA" id="ARBA00023140"/>
    </source>
</evidence>
<reference evidence="10" key="1">
    <citation type="submission" date="2021-12" db="EMBL/GenBank/DDBJ databases">
        <authorList>
            <person name="King R."/>
        </authorList>
    </citation>
    <scope>NUCLEOTIDE SEQUENCE</scope>
</reference>
<dbReference type="Proteomes" id="UP001152759">
    <property type="component" value="Chromosome 9"/>
</dbReference>
<name>A0A9P0AP06_BEMTA</name>
<dbReference type="InterPro" id="IPR016169">
    <property type="entry name" value="FAD-bd_PCMH_sub2"/>
</dbReference>
<dbReference type="GO" id="GO:0005777">
    <property type="term" value="C:peroxisome"/>
    <property type="evidence" value="ECO:0007669"/>
    <property type="project" value="UniProtKB-SubCell"/>
</dbReference>
<dbReference type="PANTHER" id="PTHR32448">
    <property type="entry name" value="OS08G0158400 PROTEIN"/>
    <property type="match status" value="1"/>
</dbReference>
<dbReference type="Gene3D" id="3.30.43.10">
    <property type="entry name" value="Uridine Diphospho-n-acetylenolpyruvylglucosamine Reductase, domain 2"/>
    <property type="match status" value="2"/>
</dbReference>
<dbReference type="SUPFAM" id="SSF56176">
    <property type="entry name" value="FAD-binding/transporter-associated domain-like"/>
    <property type="match status" value="2"/>
</dbReference>
<gene>
    <name evidence="10" type="ORF">BEMITA_LOCUS14091</name>
</gene>
<evidence type="ECO:0000256" key="3">
    <source>
        <dbReference type="ARBA" id="ARBA00011738"/>
    </source>
</evidence>
<evidence type="ECO:0000256" key="7">
    <source>
        <dbReference type="ARBA" id="ARBA00023180"/>
    </source>
</evidence>
<keyword evidence="5" id="KW-0576">Peroxisome</keyword>
<dbReference type="InterPro" id="IPR006094">
    <property type="entry name" value="Oxid_FAD_bind_N"/>
</dbReference>
<evidence type="ECO:0000256" key="4">
    <source>
        <dbReference type="ARBA" id="ARBA00022729"/>
    </source>
</evidence>
<keyword evidence="6" id="KW-1015">Disulfide bond</keyword>
<protein>
    <recommendedName>
        <fullName evidence="9">FAD-binding PCMH-type domain-containing protein</fullName>
    </recommendedName>
</protein>
<dbReference type="Pfam" id="PF01565">
    <property type="entry name" value="FAD_binding_4"/>
    <property type="match status" value="2"/>
</dbReference>
<feature type="domain" description="FAD-binding PCMH-type" evidence="9">
    <location>
        <begin position="574"/>
        <end position="748"/>
    </location>
</feature>
<dbReference type="InterPro" id="IPR012951">
    <property type="entry name" value="BBE"/>
</dbReference>
<comment type="subunit">
    <text evidence="3">Homodimer.</text>
</comment>
<evidence type="ECO:0000313" key="11">
    <source>
        <dbReference type="Proteomes" id="UP001152759"/>
    </source>
</evidence>
<feature type="chain" id="PRO_5040309628" description="FAD-binding PCMH-type domain-containing protein" evidence="8">
    <location>
        <begin position="26"/>
        <end position="1031"/>
    </location>
</feature>
<evidence type="ECO:0000313" key="10">
    <source>
        <dbReference type="EMBL" id="CAH0395971.1"/>
    </source>
</evidence>
<keyword evidence="4 8" id="KW-0732">Signal</keyword>
<dbReference type="Gene3D" id="3.40.462.20">
    <property type="match status" value="2"/>
</dbReference>
<evidence type="ECO:0000256" key="6">
    <source>
        <dbReference type="ARBA" id="ARBA00023157"/>
    </source>
</evidence>
<proteinExistence type="inferred from homology"/>
<dbReference type="Pfam" id="PF08031">
    <property type="entry name" value="BBE"/>
    <property type="match status" value="2"/>
</dbReference>
<comment type="subcellular location">
    <subcellularLocation>
        <location evidence="1">Peroxisome</location>
    </subcellularLocation>
</comment>
<dbReference type="InterPro" id="IPR016166">
    <property type="entry name" value="FAD-bd_PCMH"/>
</dbReference>
<feature type="signal peptide" evidence="8">
    <location>
        <begin position="1"/>
        <end position="25"/>
    </location>
</feature>
<dbReference type="InterPro" id="IPR036318">
    <property type="entry name" value="FAD-bd_PCMH-like_sf"/>
</dbReference>
<sequence>MYRAIILVVLSQFFLFVSLCPSTASESTRQKFQDCISTYLHINETSNTVFTSDSPDYSTTLSAYTRIRRFYNATPTPEFILAASNVSHIQGAILCAKKTGLQLRIRSGGHDYEGLSFISDVPFIVLDLFHLRAVTVDIQTESAWVEAGATLGDLYRGIGEKSKAYGFPAGSCSTVGVGGQFSGGGIGFMMRKYGLSADNVLDAVVVDADGRILTRETMGEDLFWAIRGGGAASFAVVVAWRVRIVPVPEDVTVCNVRYTLEQGAGGLFQKWQRVAHTLDDDLFLHVVIGSVKSSTSSLGFNRTARIAFQSLYLGGIDRVLSLFGEKFPELNVTRGNCTELNWIQVVLRFAGYATNSSLSVLSNRDPEVFHFSKMKSDYVTEPISEAGLEGFFKLVVEKTPWIIFTPHGGRMSEIAESETPFPHRNGTLYGIQYGVDWFDESKENETLRWMDRIYEYMEPYVSKEPRRAYVSYRDLDLGTNGFNGSANYEVASVWGRKYYKNNFERLVLASSLCPLISPSFCAASESAQQSFSKCISYNTQQYGRISNITTASDSPDFLTIYNAYVREPRFLNSSTPKPLFIITAMETSHVQGAIVCARRSGLQVRIRSGGHDYEGLSYMADVPFVLIDLNNLRSVRVDIPTESAWIDSGATLGDVYFRISEKSNVYAFPAGSCSTVGIGGHLGCGGFGFIFRKFGLSADTVIDAKIVDVHGRLLTRDTMGEDLFWAIRGGGPASFGVVVAYQVRIVRVPPTVTRFSLDYTLEEGGAQLLQKWQDVAYRLPEDLFLRVVLILSDNATLTVSFQSLYLGRVDRLLSVLRERFPELNIRRENCTEMTWIQSAVDLAGFPFNGSATVLLNRTTQQVVASKMKSDYVTVNRPIPEAGYDGLFKMILQANMSALYLILTPYGEIMARIPTNAIPFPHRFGINYGIQYGVSWDVDDDVQGQKALSDIRRVYEYMEQYVARGPRSAYLCYRDLDLGTNGRDDVADFREASVWGFKYFNNNFKRLVRVKTAVDPENFFRYEQSTPPDCNC</sequence>
<dbReference type="PROSITE" id="PS51387">
    <property type="entry name" value="FAD_PCMH"/>
    <property type="match status" value="2"/>
</dbReference>
<dbReference type="InterPro" id="IPR016167">
    <property type="entry name" value="FAD-bd_PCMH_sub1"/>
</dbReference>
<dbReference type="FunFam" id="3.30.43.10:FF:000004">
    <property type="entry name" value="Berberine bridge enzyme-like 15"/>
    <property type="match status" value="1"/>
</dbReference>
<accession>A0A9P0AP06</accession>
<dbReference type="EMBL" id="OU963870">
    <property type="protein sequence ID" value="CAH0395971.1"/>
    <property type="molecule type" value="Genomic_DNA"/>
</dbReference>
<dbReference type="GO" id="GO:0016491">
    <property type="term" value="F:oxidoreductase activity"/>
    <property type="evidence" value="ECO:0007669"/>
    <property type="project" value="InterPro"/>
</dbReference>
<keyword evidence="7" id="KW-0325">Glycoprotein</keyword>
<evidence type="ECO:0000256" key="8">
    <source>
        <dbReference type="SAM" id="SignalP"/>
    </source>
</evidence>
<organism evidence="10 11">
    <name type="scientific">Bemisia tabaci</name>
    <name type="common">Sweetpotato whitefly</name>
    <name type="synonym">Aleurodes tabaci</name>
    <dbReference type="NCBI Taxonomy" id="7038"/>
    <lineage>
        <taxon>Eukaryota</taxon>
        <taxon>Metazoa</taxon>
        <taxon>Ecdysozoa</taxon>
        <taxon>Arthropoda</taxon>
        <taxon>Hexapoda</taxon>
        <taxon>Insecta</taxon>
        <taxon>Pterygota</taxon>
        <taxon>Neoptera</taxon>
        <taxon>Paraneoptera</taxon>
        <taxon>Hemiptera</taxon>
        <taxon>Sternorrhyncha</taxon>
        <taxon>Aleyrodoidea</taxon>
        <taxon>Aleyrodidae</taxon>
        <taxon>Aleyrodinae</taxon>
        <taxon>Bemisia</taxon>
    </lineage>
</organism>